<reference evidence="5" key="1">
    <citation type="journal article" date="2015" name="Nature">
        <title>Complex archaea that bridge the gap between prokaryotes and eukaryotes.</title>
        <authorList>
            <person name="Spang A."/>
            <person name="Saw J.H."/>
            <person name="Jorgensen S.L."/>
            <person name="Zaremba-Niedzwiedzka K."/>
            <person name="Martijn J."/>
            <person name="Lind A.E."/>
            <person name="van Eijk R."/>
            <person name="Schleper C."/>
            <person name="Guy L."/>
            <person name="Ettema T.J."/>
        </authorList>
    </citation>
    <scope>NUCLEOTIDE SEQUENCE</scope>
</reference>
<evidence type="ECO:0000256" key="2">
    <source>
        <dbReference type="ARBA" id="ARBA00023125"/>
    </source>
</evidence>
<dbReference type="SUPFAM" id="SSF48498">
    <property type="entry name" value="Tetracyclin repressor-like, C-terminal domain"/>
    <property type="match status" value="1"/>
</dbReference>
<dbReference type="EMBL" id="LAZR01014828">
    <property type="protein sequence ID" value="KKM15759.1"/>
    <property type="molecule type" value="Genomic_DNA"/>
</dbReference>
<proteinExistence type="predicted"/>
<gene>
    <name evidence="5" type="ORF">LCGC14_1692790</name>
</gene>
<accession>A0A0F9I7W9</accession>
<evidence type="ECO:0000256" key="3">
    <source>
        <dbReference type="ARBA" id="ARBA00023163"/>
    </source>
</evidence>
<dbReference type="Pfam" id="PF00440">
    <property type="entry name" value="TetR_N"/>
    <property type="match status" value="1"/>
</dbReference>
<sequence>MSSEATKKKITEAGAGIVHARGFRATGIQEVLDRAGIPKGSFYFYFKNKDAFGLALVEHFAEFWLGRMDEFLLNEGYSPLVRLARFFGFFHAMFEDMGYRQGCPIGNMAQEMADISEEFKDKVGAVMREAQGKMAQCLREAQEAGEVSAGLDADAAAEFLLNAWEGAILRMKAEGGPGPLNNFEHMMFGTILRS</sequence>
<evidence type="ECO:0000259" key="4">
    <source>
        <dbReference type="PROSITE" id="PS50977"/>
    </source>
</evidence>
<evidence type="ECO:0000256" key="1">
    <source>
        <dbReference type="ARBA" id="ARBA00023015"/>
    </source>
</evidence>
<comment type="caution">
    <text evidence="5">The sequence shown here is derived from an EMBL/GenBank/DDBJ whole genome shotgun (WGS) entry which is preliminary data.</text>
</comment>
<dbReference type="InterPro" id="IPR011075">
    <property type="entry name" value="TetR_C"/>
</dbReference>
<dbReference type="Gene3D" id="1.10.357.10">
    <property type="entry name" value="Tetracycline Repressor, domain 2"/>
    <property type="match status" value="1"/>
</dbReference>
<dbReference type="InterPro" id="IPR001647">
    <property type="entry name" value="HTH_TetR"/>
</dbReference>
<dbReference type="GO" id="GO:0003677">
    <property type="term" value="F:DNA binding"/>
    <property type="evidence" value="ECO:0007669"/>
    <property type="project" value="UniProtKB-KW"/>
</dbReference>
<keyword evidence="1" id="KW-0805">Transcription regulation</keyword>
<evidence type="ECO:0000313" key="5">
    <source>
        <dbReference type="EMBL" id="KKM15759.1"/>
    </source>
</evidence>
<feature type="domain" description="HTH tetR-type" evidence="4">
    <location>
        <begin position="4"/>
        <end position="64"/>
    </location>
</feature>
<dbReference type="AlphaFoldDB" id="A0A0F9I7W9"/>
<keyword evidence="2" id="KW-0238">DNA-binding</keyword>
<organism evidence="5">
    <name type="scientific">marine sediment metagenome</name>
    <dbReference type="NCBI Taxonomy" id="412755"/>
    <lineage>
        <taxon>unclassified sequences</taxon>
        <taxon>metagenomes</taxon>
        <taxon>ecological metagenomes</taxon>
    </lineage>
</organism>
<dbReference type="PANTHER" id="PTHR47506:SF6">
    <property type="entry name" value="HTH-TYPE TRANSCRIPTIONAL REPRESSOR NEMR"/>
    <property type="match status" value="1"/>
</dbReference>
<dbReference type="SUPFAM" id="SSF46689">
    <property type="entry name" value="Homeodomain-like"/>
    <property type="match status" value="1"/>
</dbReference>
<name>A0A0F9I7W9_9ZZZZ</name>
<dbReference type="PANTHER" id="PTHR47506">
    <property type="entry name" value="TRANSCRIPTIONAL REGULATORY PROTEIN"/>
    <property type="match status" value="1"/>
</dbReference>
<keyword evidence="3" id="KW-0804">Transcription</keyword>
<dbReference type="PROSITE" id="PS50977">
    <property type="entry name" value="HTH_TETR_2"/>
    <property type="match status" value="1"/>
</dbReference>
<protein>
    <recommendedName>
        <fullName evidence="4">HTH tetR-type domain-containing protein</fullName>
    </recommendedName>
</protein>
<dbReference type="Pfam" id="PF16925">
    <property type="entry name" value="TetR_C_13"/>
    <property type="match status" value="1"/>
</dbReference>
<dbReference type="InterPro" id="IPR009057">
    <property type="entry name" value="Homeodomain-like_sf"/>
</dbReference>
<dbReference type="InterPro" id="IPR036271">
    <property type="entry name" value="Tet_transcr_reg_TetR-rel_C_sf"/>
</dbReference>